<sequence length="166" mass="18294">MGTYEEDVAAALRERRASTCTCGASNPPHYDACHDCGQPLVTCATCGTVSPQRFGGCTECGCETAAESLGDHEEGYELTHEEFVNLQVGPRRVGGRYRVGAHGDAYEVLDIERSRPLGTWPSWQITVRWLADGRTTSHCARWDDRRDTVVEQPPAAITGRRDVRPN</sequence>
<accession>A0ABX0DIX8</accession>
<evidence type="ECO:0000313" key="1">
    <source>
        <dbReference type="EMBL" id="NGO40640.1"/>
    </source>
</evidence>
<comment type="caution">
    <text evidence="1">The sequence shown here is derived from an EMBL/GenBank/DDBJ whole genome shotgun (WGS) entry which is preliminary data.</text>
</comment>
<protein>
    <submittedName>
        <fullName evidence="1">Zinc ribbon domain-containing protein</fullName>
    </submittedName>
</protein>
<evidence type="ECO:0000313" key="2">
    <source>
        <dbReference type="Proteomes" id="UP001518140"/>
    </source>
</evidence>
<dbReference type="Proteomes" id="UP001518140">
    <property type="component" value="Unassembled WGS sequence"/>
</dbReference>
<dbReference type="RefSeq" id="WP_165337326.1">
    <property type="nucleotide sequence ID" value="NZ_JAAKZX010000001.1"/>
</dbReference>
<gene>
    <name evidence="1" type="ORF">G6048_00210</name>
</gene>
<dbReference type="EMBL" id="JAAKZX010000001">
    <property type="protein sequence ID" value="NGO40640.1"/>
    <property type="molecule type" value="Genomic_DNA"/>
</dbReference>
<name>A0ABX0DIX8_9ACTN</name>
<proteinExistence type="predicted"/>
<keyword evidence="2" id="KW-1185">Reference proteome</keyword>
<organism evidence="1 2">
    <name type="scientific">Streptomyces ureilyticus</name>
    <dbReference type="NCBI Taxonomy" id="1775131"/>
    <lineage>
        <taxon>Bacteria</taxon>
        <taxon>Bacillati</taxon>
        <taxon>Actinomycetota</taxon>
        <taxon>Actinomycetes</taxon>
        <taxon>Kitasatosporales</taxon>
        <taxon>Streptomycetaceae</taxon>
        <taxon>Streptomyces</taxon>
    </lineage>
</organism>
<reference evidence="1 2" key="1">
    <citation type="submission" date="2020-02" db="EMBL/GenBank/DDBJ databases">
        <title>Whole-genome analyses of novel actinobacteria.</title>
        <authorList>
            <person name="Sahin N."/>
            <person name="Tokatli A."/>
        </authorList>
    </citation>
    <scope>NUCLEOTIDE SEQUENCE [LARGE SCALE GENOMIC DNA]</scope>
    <source>
        <strain evidence="1 2">YC419</strain>
    </source>
</reference>